<accession>A9D3Z2</accession>
<dbReference type="PROSITE" id="PS50109">
    <property type="entry name" value="HIS_KIN"/>
    <property type="match status" value="1"/>
</dbReference>
<dbReference type="GO" id="GO:0000155">
    <property type="term" value="F:phosphorelay sensor kinase activity"/>
    <property type="evidence" value="ECO:0007669"/>
    <property type="project" value="InterPro"/>
</dbReference>
<dbReference type="InterPro" id="IPR050428">
    <property type="entry name" value="TCS_sensor_his_kinase"/>
</dbReference>
<dbReference type="OrthoDB" id="9809567at2"/>
<dbReference type="SUPFAM" id="SSF47384">
    <property type="entry name" value="Homodimeric domain of signal transducing histidine kinase"/>
    <property type="match status" value="1"/>
</dbReference>
<dbReference type="InterPro" id="IPR036097">
    <property type="entry name" value="HisK_dim/P_sf"/>
</dbReference>
<dbReference type="RefSeq" id="WP_007196782.1">
    <property type="nucleotide sequence ID" value="NZ_CM002917.1"/>
</dbReference>
<proteinExistence type="predicted"/>
<evidence type="ECO:0000259" key="13">
    <source>
        <dbReference type="PROSITE" id="PS50109"/>
    </source>
</evidence>
<evidence type="ECO:0000256" key="9">
    <source>
        <dbReference type="ARBA" id="ARBA00023012"/>
    </source>
</evidence>
<evidence type="ECO:0000313" key="15">
    <source>
        <dbReference type="EMBL" id="EDQ33776.1"/>
    </source>
</evidence>
<evidence type="ECO:0000256" key="8">
    <source>
        <dbReference type="ARBA" id="ARBA00022989"/>
    </source>
</evidence>
<keyword evidence="10 12" id="KW-0472">Membrane</keyword>
<dbReference type="InterPro" id="IPR003594">
    <property type="entry name" value="HATPase_dom"/>
</dbReference>
<evidence type="ECO:0000256" key="5">
    <source>
        <dbReference type="ARBA" id="ARBA00022679"/>
    </source>
</evidence>
<dbReference type="AlphaFoldDB" id="A9D3Z2"/>
<dbReference type="SUPFAM" id="SSF55874">
    <property type="entry name" value="ATPase domain of HSP90 chaperone/DNA topoisomerase II/histidine kinase"/>
    <property type="match status" value="1"/>
</dbReference>
<dbReference type="Gene3D" id="3.30.565.10">
    <property type="entry name" value="Histidine kinase-like ATPase, C-terminal domain"/>
    <property type="match status" value="1"/>
</dbReference>
<comment type="subcellular location">
    <subcellularLocation>
        <location evidence="2">Membrane</location>
    </subcellularLocation>
</comment>
<dbReference type="eggNOG" id="COG0642">
    <property type="taxonomic scope" value="Bacteria"/>
</dbReference>
<feature type="transmembrane region" description="Helical" evidence="12">
    <location>
        <begin position="173"/>
        <end position="196"/>
    </location>
</feature>
<evidence type="ECO:0000256" key="7">
    <source>
        <dbReference type="ARBA" id="ARBA00022777"/>
    </source>
</evidence>
<evidence type="ECO:0000256" key="3">
    <source>
        <dbReference type="ARBA" id="ARBA00012438"/>
    </source>
</evidence>
<reference evidence="15 16" key="1">
    <citation type="submission" date="2007-10" db="EMBL/GenBank/DDBJ databases">
        <authorList>
            <person name="Wagner-Dobler I."/>
            <person name="Ferriera S."/>
            <person name="Johnson J."/>
            <person name="Kravitz S."/>
            <person name="Beeson K."/>
            <person name="Sutton G."/>
            <person name="Rogers Y.-H."/>
            <person name="Friedman R."/>
            <person name="Frazier M."/>
            <person name="Venter J.C."/>
        </authorList>
    </citation>
    <scope>NUCLEOTIDE SEQUENCE [LARGE SCALE GENOMIC DNA]</scope>
    <source>
        <strain evidence="15 16">DFL-43</strain>
    </source>
</reference>
<dbReference type="InterPro" id="IPR004358">
    <property type="entry name" value="Sig_transdc_His_kin-like_C"/>
</dbReference>
<evidence type="ECO:0000313" key="16">
    <source>
        <dbReference type="Proteomes" id="UP000004291"/>
    </source>
</evidence>
<dbReference type="Proteomes" id="UP000004291">
    <property type="component" value="Chromosome"/>
</dbReference>
<keyword evidence="5" id="KW-0808">Transferase</keyword>
<comment type="catalytic activity">
    <reaction evidence="1">
        <text>ATP + protein L-histidine = ADP + protein N-phospho-L-histidine.</text>
        <dbReference type="EC" id="2.7.13.3"/>
    </reaction>
</comment>
<keyword evidence="7 15" id="KW-0418">Kinase</keyword>
<reference evidence="15 16" key="2">
    <citation type="submission" date="2012-06" db="EMBL/GenBank/DDBJ databases">
        <authorList>
            <person name="Fiebig A."/>
        </authorList>
    </citation>
    <scope>NUCLEOTIDE SEQUENCE [LARGE SCALE GENOMIC DNA]</scope>
    <source>
        <strain evidence="15 16">DFL-43</strain>
    </source>
</reference>
<feature type="domain" description="Histidine kinase" evidence="13">
    <location>
        <begin position="252"/>
        <end position="458"/>
    </location>
</feature>
<evidence type="ECO:0000256" key="4">
    <source>
        <dbReference type="ARBA" id="ARBA00022553"/>
    </source>
</evidence>
<feature type="domain" description="HAMP" evidence="14">
    <location>
        <begin position="193"/>
        <end position="244"/>
    </location>
</feature>
<gene>
    <name evidence="15" type="ORF">HPDFL43_04965</name>
</gene>
<evidence type="ECO:0000256" key="10">
    <source>
        <dbReference type="ARBA" id="ARBA00023136"/>
    </source>
</evidence>
<evidence type="ECO:0000256" key="12">
    <source>
        <dbReference type="SAM" id="Phobius"/>
    </source>
</evidence>
<protein>
    <recommendedName>
        <fullName evidence="3">histidine kinase</fullName>
        <ecNumber evidence="3">2.7.13.3</ecNumber>
    </recommendedName>
</protein>
<sequence length="461" mass="49967">MTRGSLTARVLLLATLWAVIALVAIAIVISQLYRNGSERAFADLLRAQLNSVINTVSINDNGQLAGRPQLGDLVFDQPGSGWIWLVEPLTDVSGPRLSSVSLGQQDLDVPTLAEVPFDQRYLRYYPASDGFGNQLEVVETEVELDNQGRAARFRVAGNRDVLDDEIAGFSRNLYIALALFGIGSLLVNAVAILYGLRPLDHARQALGRIRAGEADQLDGAFPREIAPLAGEINALIDANRRVVERARMQVGNLAHSLKTPIAVLINEARDMTPAHAKLVRAQAETMQAQVQTYLDRARIAAQRGSVLARTEAAPVIERLVRVMAKLNRDLEFAADIDPQAAVLAMEAQDLEEALGNLIENAAKFARSKVVVRLRLVAARKDGQRAMFRIDVDDDGQGLDEAGMKEAVKRGRRLDESKPGTGLGLSIVNEIASEYQGSFALARAQTGGLSARLTLPGVETEA</sequence>
<feature type="coiled-coil region" evidence="11">
    <location>
        <begin position="340"/>
        <end position="367"/>
    </location>
</feature>
<dbReference type="PRINTS" id="PR00344">
    <property type="entry name" value="BCTRLSENSOR"/>
</dbReference>
<comment type="caution">
    <text evidence="15">The sequence shown here is derived from an EMBL/GenBank/DDBJ whole genome shotgun (WGS) entry which is preliminary data.</text>
</comment>
<feature type="transmembrane region" description="Helical" evidence="12">
    <location>
        <begin position="6"/>
        <end position="29"/>
    </location>
</feature>
<dbReference type="InterPro" id="IPR003660">
    <property type="entry name" value="HAMP_dom"/>
</dbReference>
<dbReference type="EC" id="2.7.13.3" evidence="3"/>
<dbReference type="Pfam" id="PF02518">
    <property type="entry name" value="HATPase_c"/>
    <property type="match status" value="1"/>
</dbReference>
<organism evidence="15 16">
    <name type="scientific">Hoeflea phototrophica (strain DSM 17068 / NCIMB 14078 / DFL-43)</name>
    <dbReference type="NCBI Taxonomy" id="411684"/>
    <lineage>
        <taxon>Bacteria</taxon>
        <taxon>Pseudomonadati</taxon>
        <taxon>Pseudomonadota</taxon>
        <taxon>Alphaproteobacteria</taxon>
        <taxon>Hyphomicrobiales</taxon>
        <taxon>Rhizobiaceae</taxon>
        <taxon>Hoeflea</taxon>
    </lineage>
</organism>
<dbReference type="InterPro" id="IPR005467">
    <property type="entry name" value="His_kinase_dom"/>
</dbReference>
<dbReference type="EMBL" id="ABIA03000002">
    <property type="protein sequence ID" value="EDQ33776.1"/>
    <property type="molecule type" value="Genomic_DNA"/>
</dbReference>
<evidence type="ECO:0000256" key="2">
    <source>
        <dbReference type="ARBA" id="ARBA00004370"/>
    </source>
</evidence>
<dbReference type="Gene3D" id="1.10.287.130">
    <property type="match status" value="1"/>
</dbReference>
<dbReference type="InterPro" id="IPR036890">
    <property type="entry name" value="HATPase_C_sf"/>
</dbReference>
<keyword evidence="11" id="KW-0175">Coiled coil</keyword>
<keyword evidence="9" id="KW-0902">Two-component regulatory system</keyword>
<dbReference type="PANTHER" id="PTHR45436">
    <property type="entry name" value="SENSOR HISTIDINE KINASE YKOH"/>
    <property type="match status" value="1"/>
</dbReference>
<dbReference type="GO" id="GO:0005886">
    <property type="term" value="C:plasma membrane"/>
    <property type="evidence" value="ECO:0007669"/>
    <property type="project" value="TreeGrafter"/>
</dbReference>
<dbReference type="SMART" id="SM00387">
    <property type="entry name" value="HATPase_c"/>
    <property type="match status" value="1"/>
</dbReference>
<evidence type="ECO:0000259" key="14">
    <source>
        <dbReference type="PROSITE" id="PS50885"/>
    </source>
</evidence>
<keyword evidence="6 12" id="KW-0812">Transmembrane</keyword>
<keyword evidence="4" id="KW-0597">Phosphoprotein</keyword>
<evidence type="ECO:0000256" key="6">
    <source>
        <dbReference type="ARBA" id="ARBA00022692"/>
    </source>
</evidence>
<evidence type="ECO:0000256" key="1">
    <source>
        <dbReference type="ARBA" id="ARBA00000085"/>
    </source>
</evidence>
<keyword evidence="16" id="KW-1185">Reference proteome</keyword>
<dbReference type="PANTHER" id="PTHR45436:SF5">
    <property type="entry name" value="SENSOR HISTIDINE KINASE TRCS"/>
    <property type="match status" value="1"/>
</dbReference>
<evidence type="ECO:0000256" key="11">
    <source>
        <dbReference type="SAM" id="Coils"/>
    </source>
</evidence>
<dbReference type="PROSITE" id="PS50885">
    <property type="entry name" value="HAMP"/>
    <property type="match status" value="1"/>
</dbReference>
<dbReference type="HOGENOM" id="CLU_000445_42_3_5"/>
<dbReference type="STRING" id="411684.HPDFL43_04965"/>
<name>A9D3Z2_HOEPD</name>
<keyword evidence="8 12" id="KW-1133">Transmembrane helix</keyword>